<dbReference type="PANTHER" id="PTHR40078:SF1">
    <property type="entry name" value="INTEGRAL MEMBRANE PROTEIN"/>
    <property type="match status" value="1"/>
</dbReference>
<feature type="transmembrane region" description="Helical" evidence="1">
    <location>
        <begin position="78"/>
        <end position="103"/>
    </location>
</feature>
<sequence>MGKSLNLLKRMIAFFIGMTIIQFGVALYVKTNIGSDPFTVFTQGLSILLNISIGQANMIILATLITIIFLVGRKHINIGTLICVVGVGPIIDLGVKLSSYFAIESLGLISKMLVVVLGCVIIAIGFSILSASNLGVAPNDIIPFLIQEKTNYQYRWIRISLDATLFVVGGILLNGVYGIGTVISLLLTGPFIQICLPYGEKFIKLITKEETDVEEESVLEN</sequence>
<dbReference type="InterPro" id="IPR038750">
    <property type="entry name" value="YczE/YyaS-like"/>
</dbReference>
<name>A0A921N0L6_9FIRM</name>
<accession>A0A921N0L6</accession>
<feature type="transmembrane region" description="Helical" evidence="1">
    <location>
        <begin position="49"/>
        <end position="71"/>
    </location>
</feature>
<keyword evidence="1" id="KW-0472">Membrane</keyword>
<feature type="transmembrane region" description="Helical" evidence="1">
    <location>
        <begin position="12"/>
        <end position="29"/>
    </location>
</feature>
<evidence type="ECO:0008006" key="4">
    <source>
        <dbReference type="Google" id="ProtNLM"/>
    </source>
</evidence>
<dbReference type="EMBL" id="DYUB01000119">
    <property type="protein sequence ID" value="HJG96170.1"/>
    <property type="molecule type" value="Genomic_DNA"/>
</dbReference>
<gene>
    <name evidence="2" type="ORF">K8V90_03595</name>
</gene>
<dbReference type="Proteomes" id="UP000776700">
    <property type="component" value="Unassembled WGS sequence"/>
</dbReference>
<proteinExistence type="predicted"/>
<dbReference type="Pfam" id="PF19700">
    <property type="entry name" value="DUF6198"/>
    <property type="match status" value="1"/>
</dbReference>
<feature type="transmembrane region" description="Helical" evidence="1">
    <location>
        <begin position="109"/>
        <end position="136"/>
    </location>
</feature>
<keyword evidence="1" id="KW-0812">Transmembrane</keyword>
<evidence type="ECO:0000313" key="3">
    <source>
        <dbReference type="Proteomes" id="UP000776700"/>
    </source>
</evidence>
<keyword evidence="1" id="KW-1133">Transmembrane helix</keyword>
<organism evidence="2 3">
    <name type="scientific">Romboutsia timonensis</name>
    <dbReference type="NCBI Taxonomy" id="1776391"/>
    <lineage>
        <taxon>Bacteria</taxon>
        <taxon>Bacillati</taxon>
        <taxon>Bacillota</taxon>
        <taxon>Clostridia</taxon>
        <taxon>Peptostreptococcales</taxon>
        <taxon>Peptostreptococcaceae</taxon>
        <taxon>Romboutsia</taxon>
    </lineage>
</organism>
<evidence type="ECO:0000256" key="1">
    <source>
        <dbReference type="SAM" id="Phobius"/>
    </source>
</evidence>
<evidence type="ECO:0000313" key="2">
    <source>
        <dbReference type="EMBL" id="HJG96170.1"/>
    </source>
</evidence>
<reference evidence="2" key="2">
    <citation type="submission" date="2021-09" db="EMBL/GenBank/DDBJ databases">
        <authorList>
            <person name="Gilroy R."/>
        </authorList>
    </citation>
    <scope>NUCLEOTIDE SEQUENCE</scope>
    <source>
        <strain evidence="2">1277</strain>
    </source>
</reference>
<reference evidence="2" key="1">
    <citation type="journal article" date="2021" name="PeerJ">
        <title>Extensive microbial diversity within the chicken gut microbiome revealed by metagenomics and culture.</title>
        <authorList>
            <person name="Gilroy R."/>
            <person name="Ravi A."/>
            <person name="Getino M."/>
            <person name="Pursley I."/>
            <person name="Horton D.L."/>
            <person name="Alikhan N.F."/>
            <person name="Baker D."/>
            <person name="Gharbi K."/>
            <person name="Hall N."/>
            <person name="Watson M."/>
            <person name="Adriaenssens E.M."/>
            <person name="Foster-Nyarko E."/>
            <person name="Jarju S."/>
            <person name="Secka A."/>
            <person name="Antonio M."/>
            <person name="Oren A."/>
            <person name="Chaudhuri R.R."/>
            <person name="La Ragione R."/>
            <person name="Hildebrand F."/>
            <person name="Pallen M.J."/>
        </authorList>
    </citation>
    <scope>NUCLEOTIDE SEQUENCE</scope>
    <source>
        <strain evidence="2">1277</strain>
    </source>
</reference>
<dbReference type="AlphaFoldDB" id="A0A921N0L6"/>
<dbReference type="PANTHER" id="PTHR40078">
    <property type="entry name" value="INTEGRAL MEMBRANE PROTEIN-RELATED"/>
    <property type="match status" value="1"/>
</dbReference>
<comment type="caution">
    <text evidence="2">The sequence shown here is derived from an EMBL/GenBank/DDBJ whole genome shotgun (WGS) entry which is preliminary data.</text>
</comment>
<protein>
    <recommendedName>
        <fullName evidence="4">Membrane protein YczE</fullName>
    </recommendedName>
</protein>